<keyword evidence="4" id="KW-1185">Reference proteome</keyword>
<comment type="caution">
    <text evidence="2">The sequence shown here is derived from an EMBL/GenBank/DDBJ whole genome shotgun (WGS) entry which is preliminary data.</text>
</comment>
<sequence>MGAPWFTGSMARPPALARRLFERFEPVHGITYFAPEARAAADELGYRGFWRGYFATRSAPLGRVAPRVVEAVFYNFTAFRVAKSLDGAWDTVTPEQALAARQAGAVAALRRYGLTGNDNLCTAAELLGRTARNASPAGRPLYAALTAASWPDEPVAALWHAATLLREQRGDAHVAALVAAGIDGRESNVFHVAAGRATKDGIMRSRDYDDGEWATIEQNLTRRGLLNDGELTAEGRALKTDIEGRTDRVSLPVLDALTDAEVERLFQALTPITRQVIAGGDLPASTPMGLQRNDLNDNSAGLG</sequence>
<gene>
    <name evidence="3" type="ORF">CCUG60883_00345</name>
    <name evidence="2" type="ORF">CCUG60885_03404</name>
</gene>
<reference evidence="4 5" key="1">
    <citation type="journal article" date="2019" name="Sci. Rep.">
        <title>Extended insight into the Mycobacterium chelonae-abscessus complex through whole genome sequencing of Mycobacterium salmoniphilum outbreak and Mycobacterium salmoniphilum-like strains.</title>
        <authorList>
            <person name="Behra P.R.K."/>
            <person name="Das S."/>
            <person name="Pettersson B.M.F."/>
            <person name="Shirreff L."/>
            <person name="DuCote T."/>
            <person name="Jacobsson K.G."/>
            <person name="Ennis D.G."/>
            <person name="Kirsebom L.A."/>
        </authorList>
    </citation>
    <scope>NUCLEOTIDE SEQUENCE [LARGE SCALE GENOMIC DNA]</scope>
    <source>
        <strain evidence="3 4">CCUG 60883</strain>
        <strain evidence="2 5">CCUG 60885</strain>
    </source>
</reference>
<dbReference type="Pfam" id="PF21863">
    <property type="entry name" value="HTH_67"/>
    <property type="match status" value="1"/>
</dbReference>
<accession>A0A4R8SE86</accession>
<evidence type="ECO:0000313" key="4">
    <source>
        <dbReference type="Proteomes" id="UP000294844"/>
    </source>
</evidence>
<evidence type="ECO:0008006" key="6">
    <source>
        <dbReference type="Google" id="ProtNLM"/>
    </source>
</evidence>
<dbReference type="EMBL" id="PECK01000006">
    <property type="protein sequence ID" value="TDZ93800.1"/>
    <property type="molecule type" value="Genomic_DNA"/>
</dbReference>
<proteinExistence type="predicted"/>
<organism evidence="2 5">
    <name type="scientific">Mycobacteroides salmoniphilum</name>
    <dbReference type="NCBI Taxonomy" id="404941"/>
    <lineage>
        <taxon>Bacteria</taxon>
        <taxon>Bacillati</taxon>
        <taxon>Actinomycetota</taxon>
        <taxon>Actinomycetes</taxon>
        <taxon>Mycobacteriales</taxon>
        <taxon>Mycobacteriaceae</taxon>
        <taxon>Mycobacteroides</taxon>
    </lineage>
</organism>
<dbReference type="EMBL" id="PECM01000001">
    <property type="protein sequence ID" value="TEA09583.1"/>
    <property type="molecule type" value="Genomic_DNA"/>
</dbReference>
<evidence type="ECO:0000256" key="1">
    <source>
        <dbReference type="SAM" id="MobiDB-lite"/>
    </source>
</evidence>
<dbReference type="Proteomes" id="UP000295685">
    <property type="component" value="Unassembled WGS sequence"/>
</dbReference>
<dbReference type="AlphaFoldDB" id="A0A4R8SE86"/>
<evidence type="ECO:0000313" key="5">
    <source>
        <dbReference type="Proteomes" id="UP000295685"/>
    </source>
</evidence>
<protein>
    <recommendedName>
        <fullName evidence="6">SalK</fullName>
    </recommendedName>
</protein>
<name>A0A4R8SE86_9MYCO</name>
<evidence type="ECO:0000313" key="2">
    <source>
        <dbReference type="EMBL" id="TDZ93800.1"/>
    </source>
</evidence>
<dbReference type="NCBIfam" id="NF047719">
    <property type="entry name" value="SCO6745_fam_HTH"/>
    <property type="match status" value="1"/>
</dbReference>
<feature type="region of interest" description="Disordered" evidence="1">
    <location>
        <begin position="283"/>
        <end position="303"/>
    </location>
</feature>
<evidence type="ECO:0000313" key="3">
    <source>
        <dbReference type="EMBL" id="TEA09583.1"/>
    </source>
</evidence>
<dbReference type="Proteomes" id="UP000294844">
    <property type="component" value="Unassembled WGS sequence"/>
</dbReference>
<dbReference type="InterPro" id="IPR054058">
    <property type="entry name" value="HTH_67"/>
</dbReference>